<protein>
    <submittedName>
        <fullName evidence="1">Uncharacterized protein</fullName>
    </submittedName>
</protein>
<name>I0V410_9PSEU</name>
<dbReference type="AlphaFoldDB" id="I0V410"/>
<evidence type="ECO:0000313" key="2">
    <source>
        <dbReference type="Proteomes" id="UP000004691"/>
    </source>
</evidence>
<organism evidence="1 2">
    <name type="scientific">Saccharomonospora xinjiangensis XJ-54</name>
    <dbReference type="NCBI Taxonomy" id="882086"/>
    <lineage>
        <taxon>Bacteria</taxon>
        <taxon>Bacillati</taxon>
        <taxon>Actinomycetota</taxon>
        <taxon>Actinomycetes</taxon>
        <taxon>Pseudonocardiales</taxon>
        <taxon>Pseudonocardiaceae</taxon>
        <taxon>Saccharomonospora</taxon>
    </lineage>
</organism>
<sequence length="267" mass="29282">MTARDEPSPLAGLDAVDWSLRWDCEGAVDRVPSLLRQLWTGSSGTVGELRRRLAPDHSLHTCVAVRDATPAAVPFLVRLAQDSRTPKRGLVLDLLLRIADAVADGPVETCFGRWPEAWLTACGRALSRTGVEEWFALLDSTRDGDRRRDVLRLLAIGRWFDKGGLMFRLWQSVLDASDAGHLAERLIGLAYATRGRARPCDDADAWAVELSNWLEQRPYPSSADTGDAVSIALRHLPGWIDTGTVDALADLVHDEPRSGEADAPRTG</sequence>
<dbReference type="RefSeq" id="WP_006239010.1">
    <property type="nucleotide sequence ID" value="NZ_JH636049.1"/>
</dbReference>
<keyword evidence="2" id="KW-1185">Reference proteome</keyword>
<accession>I0V410</accession>
<reference evidence="1 2" key="1">
    <citation type="submission" date="2012-01" db="EMBL/GenBank/DDBJ databases">
        <title>Improved High-Quality Draft sequence of Saccharomonospora xinjiangensis XJ-54.</title>
        <authorList>
            <consortium name="US DOE Joint Genome Institute"/>
            <person name="Lucas S."/>
            <person name="Han J."/>
            <person name="Lapidus A."/>
            <person name="Cheng J.-F."/>
            <person name="Goodwin L."/>
            <person name="Pitluck S."/>
            <person name="Peters L."/>
            <person name="Mikhailova N."/>
            <person name="Teshima H."/>
            <person name="Detter J.C."/>
            <person name="Han C."/>
            <person name="Tapia R."/>
            <person name="Land M."/>
            <person name="Hauser L."/>
            <person name="Kyrpides N."/>
            <person name="Ivanova N."/>
            <person name="Pagani I."/>
            <person name="Brambilla E.-M."/>
            <person name="Klenk H.-P."/>
            <person name="Woyke T."/>
        </authorList>
    </citation>
    <scope>NUCLEOTIDE SEQUENCE [LARGE SCALE GENOMIC DNA]</scope>
    <source>
        <strain evidence="1 2">XJ-54</strain>
    </source>
</reference>
<dbReference type="EMBL" id="JH636049">
    <property type="protein sequence ID" value="EID54863.1"/>
    <property type="molecule type" value="Genomic_DNA"/>
</dbReference>
<evidence type="ECO:0000313" key="1">
    <source>
        <dbReference type="EMBL" id="EID54863.1"/>
    </source>
</evidence>
<dbReference type="HOGENOM" id="CLU_1041655_0_0_11"/>
<dbReference type="STRING" id="882086.SacxiDRAFT_2643"/>
<dbReference type="OrthoDB" id="292843at2"/>
<gene>
    <name evidence="1" type="ORF">SacxiDRAFT_2643</name>
</gene>
<proteinExistence type="predicted"/>
<dbReference type="Proteomes" id="UP000004691">
    <property type="component" value="Unassembled WGS sequence"/>
</dbReference>